<protein>
    <submittedName>
        <fullName evidence="2">Uncharacterized protein</fullName>
    </submittedName>
</protein>
<accession>A0ABN8B5W7</accession>
<organism evidence="2 3">
    <name type="scientific">Chilo suppressalis</name>
    <name type="common">Asiatic rice borer moth</name>
    <dbReference type="NCBI Taxonomy" id="168631"/>
    <lineage>
        <taxon>Eukaryota</taxon>
        <taxon>Metazoa</taxon>
        <taxon>Ecdysozoa</taxon>
        <taxon>Arthropoda</taxon>
        <taxon>Hexapoda</taxon>
        <taxon>Insecta</taxon>
        <taxon>Pterygota</taxon>
        <taxon>Neoptera</taxon>
        <taxon>Endopterygota</taxon>
        <taxon>Lepidoptera</taxon>
        <taxon>Glossata</taxon>
        <taxon>Ditrysia</taxon>
        <taxon>Pyraloidea</taxon>
        <taxon>Crambidae</taxon>
        <taxon>Crambinae</taxon>
        <taxon>Chilo</taxon>
    </lineage>
</organism>
<gene>
    <name evidence="2" type="ORF">CHILSU_LOCUS5570</name>
</gene>
<reference evidence="2" key="1">
    <citation type="submission" date="2021-12" db="EMBL/GenBank/DDBJ databases">
        <authorList>
            <person name="King R."/>
        </authorList>
    </citation>
    <scope>NUCLEOTIDE SEQUENCE</scope>
</reference>
<evidence type="ECO:0000256" key="1">
    <source>
        <dbReference type="SAM" id="MobiDB-lite"/>
    </source>
</evidence>
<evidence type="ECO:0000313" key="3">
    <source>
        <dbReference type="Proteomes" id="UP001153292"/>
    </source>
</evidence>
<keyword evidence="3" id="KW-1185">Reference proteome</keyword>
<sequence>MNCISGKITAPAWTIPSPYIRVVFRRLRPRLHTRVIKNIIFVPLGSHPSKGLDPDDVPTFVAKELHKLPPVTFDHVDVTRSLKDINFLKANLADVVNKSPEASNVNTRRGAHNASVGSLESKGFHHGEEEEEEAHSSQSVRCAPIGLNKLLRPAIPVTLLYVSRLYYTTKAEGIAEYLRTKTNFSLRAARLESRHDVNLYSFVVRVPTEHLATFLKKELWPKGVVFRRFKGRLPDTTPHHTSPTKRVI</sequence>
<dbReference type="Proteomes" id="UP001153292">
    <property type="component" value="Chromosome 20"/>
</dbReference>
<evidence type="ECO:0000313" key="2">
    <source>
        <dbReference type="EMBL" id="CAH0402326.1"/>
    </source>
</evidence>
<name>A0ABN8B5W7_CHISP</name>
<proteinExistence type="predicted"/>
<dbReference type="EMBL" id="OU963913">
    <property type="protein sequence ID" value="CAH0402326.1"/>
    <property type="molecule type" value="Genomic_DNA"/>
</dbReference>
<feature type="region of interest" description="Disordered" evidence="1">
    <location>
        <begin position="101"/>
        <end position="137"/>
    </location>
</feature>